<dbReference type="InterPro" id="IPR006860">
    <property type="entry name" value="FecR"/>
</dbReference>
<dbReference type="InterPro" id="IPR036779">
    <property type="entry name" value="LysM_dom_sf"/>
</dbReference>
<dbReference type="PANTHER" id="PTHR38731">
    <property type="entry name" value="LIPL45-RELATED LIPOPROTEIN-RELATED"/>
    <property type="match status" value="1"/>
</dbReference>
<dbReference type="Proteomes" id="UP000298656">
    <property type="component" value="Chromosome 1"/>
</dbReference>
<dbReference type="InterPro" id="IPR016930">
    <property type="entry name" value="UCP029644"/>
</dbReference>
<dbReference type="Gene3D" id="2.60.40.10">
    <property type="entry name" value="Immunoglobulins"/>
    <property type="match status" value="1"/>
</dbReference>
<organism evidence="3 4">
    <name type="scientific">Trinickia violacea</name>
    <dbReference type="NCBI Taxonomy" id="2571746"/>
    <lineage>
        <taxon>Bacteria</taxon>
        <taxon>Pseudomonadati</taxon>
        <taxon>Pseudomonadota</taxon>
        <taxon>Betaproteobacteria</taxon>
        <taxon>Burkholderiales</taxon>
        <taxon>Burkholderiaceae</taxon>
        <taxon>Trinickia</taxon>
    </lineage>
</organism>
<keyword evidence="4" id="KW-1185">Reference proteome</keyword>
<evidence type="ECO:0000259" key="2">
    <source>
        <dbReference type="PROSITE" id="PS51782"/>
    </source>
</evidence>
<sequence length="477" mass="51345">MRRASRAASAPQRLARSSKRAALAGLIATLAACGAQSADAHQPSASAAAAQYAPYVTKTGDNLFDISDRYLRDSNDWRVLARLNRVSEPRHLPPGMTLRLPVALLKRTNLTASVVAMSGPVERAFRDGPFLPLTDGATLTEGDRLRTGDNGFVTLELADGSHLSLPSNSQIDLHTLQQTALTGTTVRHFELKRGEVDSEVTHATRKDDRFQIRSPSVVAGVRGTQFRVDYDDAQQATAVEVLDGTVGVDRASAAAQRDAMAAEQLVHARYGSVTRATGGVGGPIALLGAPALTNPAKVQDDPAVAFDLQPLAGAARYRVAIARDAGVLDRVRDERVDGPHASFADLADGTYFVRLSAIDANGLEGLPQTYAFERRLTGLSTSAARRAGSRDFEFRWLVSQANQAQANPQAKTRFRFVLAATPDLQHPIVDRVDLDAGHLVVSNLPAGVYYWTVVAEQFENGKFYEKGSPVQSFTLAY</sequence>
<dbReference type="Pfam" id="PF01476">
    <property type="entry name" value="LysM"/>
    <property type="match status" value="1"/>
</dbReference>
<dbReference type="Gene3D" id="2.60.120.1440">
    <property type="match status" value="1"/>
</dbReference>
<dbReference type="Gene3D" id="3.10.350.10">
    <property type="entry name" value="LysM domain"/>
    <property type="match status" value="1"/>
</dbReference>
<feature type="domain" description="LysM" evidence="2">
    <location>
        <begin position="53"/>
        <end position="100"/>
    </location>
</feature>
<evidence type="ECO:0000313" key="3">
    <source>
        <dbReference type="EMBL" id="QCP49173.1"/>
    </source>
</evidence>
<feature type="chain" id="PRO_5020825846" evidence="1">
    <location>
        <begin position="41"/>
        <end position="477"/>
    </location>
</feature>
<dbReference type="InterPro" id="IPR018392">
    <property type="entry name" value="LysM"/>
</dbReference>
<dbReference type="KEGG" id="tvl:FAZ95_08265"/>
<proteinExistence type="predicted"/>
<accession>A0A4P8IQ39</accession>
<evidence type="ECO:0000313" key="4">
    <source>
        <dbReference type="Proteomes" id="UP000298656"/>
    </source>
</evidence>
<gene>
    <name evidence="3" type="ORF">FAZ95_08265</name>
</gene>
<dbReference type="PIRSF" id="PIRSF029644">
    <property type="entry name" value="UCP029644"/>
    <property type="match status" value="1"/>
</dbReference>
<dbReference type="PROSITE" id="PS51257">
    <property type="entry name" value="PROKAR_LIPOPROTEIN"/>
    <property type="match status" value="1"/>
</dbReference>
<name>A0A4P8IQ39_9BURK</name>
<evidence type="ECO:0000256" key="1">
    <source>
        <dbReference type="SAM" id="SignalP"/>
    </source>
</evidence>
<feature type="signal peptide" evidence="1">
    <location>
        <begin position="1"/>
        <end position="40"/>
    </location>
</feature>
<dbReference type="AlphaFoldDB" id="A0A4P8IQ39"/>
<dbReference type="EMBL" id="CP040077">
    <property type="protein sequence ID" value="QCP49173.1"/>
    <property type="molecule type" value="Genomic_DNA"/>
</dbReference>
<dbReference type="InterPro" id="IPR013783">
    <property type="entry name" value="Ig-like_fold"/>
</dbReference>
<dbReference type="RefSeq" id="WP_137332004.1">
    <property type="nucleotide sequence ID" value="NZ_CP040077.1"/>
</dbReference>
<dbReference type="OrthoDB" id="9813091at2"/>
<reference evidence="3 4" key="1">
    <citation type="submission" date="2019-05" db="EMBL/GenBank/DDBJ databases">
        <title>Burkholderia sp. DHOD12, isolated from subtropical forest soil.</title>
        <authorList>
            <person name="Gao Z.-H."/>
            <person name="Qiu L.-H."/>
        </authorList>
    </citation>
    <scope>NUCLEOTIDE SEQUENCE [LARGE SCALE GENOMIC DNA]</scope>
    <source>
        <strain evidence="3 4">DHOD12</strain>
    </source>
</reference>
<protein>
    <submittedName>
        <fullName evidence="3">LysM peptidoglycan-binding domain-containing protein</fullName>
    </submittedName>
</protein>
<keyword evidence="1" id="KW-0732">Signal</keyword>
<dbReference type="PROSITE" id="PS51782">
    <property type="entry name" value="LYSM"/>
    <property type="match status" value="1"/>
</dbReference>
<dbReference type="Pfam" id="PF04773">
    <property type="entry name" value="FecR"/>
    <property type="match status" value="1"/>
</dbReference>
<dbReference type="PANTHER" id="PTHR38731:SF1">
    <property type="entry name" value="FECR PROTEIN DOMAIN-CONTAINING PROTEIN"/>
    <property type="match status" value="1"/>
</dbReference>